<evidence type="ECO:0008006" key="5">
    <source>
        <dbReference type="Google" id="ProtNLM"/>
    </source>
</evidence>
<accession>A0AAE0K7F6</accession>
<evidence type="ECO:0000256" key="1">
    <source>
        <dbReference type="SAM" id="MobiDB-lite"/>
    </source>
</evidence>
<evidence type="ECO:0000313" key="4">
    <source>
        <dbReference type="Proteomes" id="UP001287356"/>
    </source>
</evidence>
<dbReference type="Proteomes" id="UP001287356">
    <property type="component" value="Unassembled WGS sequence"/>
</dbReference>
<sequence>MKLLNTVMLSLHVVLVASEGCTYHSSKTLTGPAGTRPRASTTTLATGFRGSARADQATAAACFSSAKAPRARRASARRRRTATRRTGSGSQTAAEAGTMCNAAIRWLCLGRLRGASLTRDGDYN</sequence>
<comment type="caution">
    <text evidence="3">The sequence shown here is derived from an EMBL/GenBank/DDBJ whole genome shotgun (WGS) entry which is preliminary data.</text>
</comment>
<name>A0AAE0K7F6_9PEZI</name>
<feature type="compositionally biased region" description="Basic residues" evidence="1">
    <location>
        <begin position="69"/>
        <end position="83"/>
    </location>
</feature>
<organism evidence="3 4">
    <name type="scientific">Lasiosphaeria ovina</name>
    <dbReference type="NCBI Taxonomy" id="92902"/>
    <lineage>
        <taxon>Eukaryota</taxon>
        <taxon>Fungi</taxon>
        <taxon>Dikarya</taxon>
        <taxon>Ascomycota</taxon>
        <taxon>Pezizomycotina</taxon>
        <taxon>Sordariomycetes</taxon>
        <taxon>Sordariomycetidae</taxon>
        <taxon>Sordariales</taxon>
        <taxon>Lasiosphaeriaceae</taxon>
        <taxon>Lasiosphaeria</taxon>
    </lineage>
</organism>
<dbReference type="AlphaFoldDB" id="A0AAE0K7F6"/>
<dbReference type="EMBL" id="JAULSN010000005">
    <property type="protein sequence ID" value="KAK3370846.1"/>
    <property type="molecule type" value="Genomic_DNA"/>
</dbReference>
<reference evidence="3" key="2">
    <citation type="submission" date="2023-06" db="EMBL/GenBank/DDBJ databases">
        <authorList>
            <consortium name="Lawrence Berkeley National Laboratory"/>
            <person name="Haridas S."/>
            <person name="Hensen N."/>
            <person name="Bonometti L."/>
            <person name="Westerberg I."/>
            <person name="Brannstrom I.O."/>
            <person name="Guillou S."/>
            <person name="Cros-Aarteil S."/>
            <person name="Calhoun S."/>
            <person name="Kuo A."/>
            <person name="Mondo S."/>
            <person name="Pangilinan J."/>
            <person name="Riley R."/>
            <person name="Labutti K."/>
            <person name="Andreopoulos B."/>
            <person name="Lipzen A."/>
            <person name="Chen C."/>
            <person name="Yanf M."/>
            <person name="Daum C."/>
            <person name="Ng V."/>
            <person name="Clum A."/>
            <person name="Steindorff A."/>
            <person name="Ohm R."/>
            <person name="Martin F."/>
            <person name="Silar P."/>
            <person name="Natvig D."/>
            <person name="Lalanne C."/>
            <person name="Gautier V."/>
            <person name="Ament-Velasquez S.L."/>
            <person name="Kruys A."/>
            <person name="Hutchinson M.I."/>
            <person name="Powell A.J."/>
            <person name="Barry K."/>
            <person name="Miller A.N."/>
            <person name="Grigoriev I.V."/>
            <person name="Debuchy R."/>
            <person name="Gladieux P."/>
            <person name="Thoren M.H."/>
            <person name="Johannesson H."/>
        </authorList>
    </citation>
    <scope>NUCLEOTIDE SEQUENCE</scope>
    <source>
        <strain evidence="3">CBS 958.72</strain>
    </source>
</reference>
<gene>
    <name evidence="3" type="ORF">B0T24DRAFT_301063</name>
</gene>
<keyword evidence="2" id="KW-0732">Signal</keyword>
<protein>
    <recommendedName>
        <fullName evidence="5">Secreted protein</fullName>
    </recommendedName>
</protein>
<evidence type="ECO:0000256" key="2">
    <source>
        <dbReference type="SAM" id="SignalP"/>
    </source>
</evidence>
<reference evidence="3" key="1">
    <citation type="journal article" date="2023" name="Mol. Phylogenet. Evol.">
        <title>Genome-scale phylogeny and comparative genomics of the fungal order Sordariales.</title>
        <authorList>
            <person name="Hensen N."/>
            <person name="Bonometti L."/>
            <person name="Westerberg I."/>
            <person name="Brannstrom I.O."/>
            <person name="Guillou S."/>
            <person name="Cros-Aarteil S."/>
            <person name="Calhoun S."/>
            <person name="Haridas S."/>
            <person name="Kuo A."/>
            <person name="Mondo S."/>
            <person name="Pangilinan J."/>
            <person name="Riley R."/>
            <person name="LaButti K."/>
            <person name="Andreopoulos B."/>
            <person name="Lipzen A."/>
            <person name="Chen C."/>
            <person name="Yan M."/>
            <person name="Daum C."/>
            <person name="Ng V."/>
            <person name="Clum A."/>
            <person name="Steindorff A."/>
            <person name="Ohm R.A."/>
            <person name="Martin F."/>
            <person name="Silar P."/>
            <person name="Natvig D.O."/>
            <person name="Lalanne C."/>
            <person name="Gautier V."/>
            <person name="Ament-Velasquez S.L."/>
            <person name="Kruys A."/>
            <person name="Hutchinson M.I."/>
            <person name="Powell A.J."/>
            <person name="Barry K."/>
            <person name="Miller A.N."/>
            <person name="Grigoriev I.V."/>
            <person name="Debuchy R."/>
            <person name="Gladieux P."/>
            <person name="Hiltunen Thoren M."/>
            <person name="Johannesson H."/>
        </authorList>
    </citation>
    <scope>NUCLEOTIDE SEQUENCE</scope>
    <source>
        <strain evidence="3">CBS 958.72</strain>
    </source>
</reference>
<evidence type="ECO:0000313" key="3">
    <source>
        <dbReference type="EMBL" id="KAK3370846.1"/>
    </source>
</evidence>
<feature type="signal peptide" evidence="2">
    <location>
        <begin position="1"/>
        <end position="18"/>
    </location>
</feature>
<proteinExistence type="predicted"/>
<feature type="chain" id="PRO_5041918135" description="Secreted protein" evidence="2">
    <location>
        <begin position="19"/>
        <end position="124"/>
    </location>
</feature>
<feature type="region of interest" description="Disordered" evidence="1">
    <location>
        <begin position="68"/>
        <end position="94"/>
    </location>
</feature>
<keyword evidence="4" id="KW-1185">Reference proteome</keyword>